<name>A0AAD5V7E8_9APHY</name>
<dbReference type="PROSITE" id="PS50097">
    <property type="entry name" value="BTB"/>
    <property type="match status" value="1"/>
</dbReference>
<evidence type="ECO:0000259" key="1">
    <source>
        <dbReference type="PROSITE" id="PS50097"/>
    </source>
</evidence>
<organism evidence="2 3">
    <name type="scientific">Meripilus lineatus</name>
    <dbReference type="NCBI Taxonomy" id="2056292"/>
    <lineage>
        <taxon>Eukaryota</taxon>
        <taxon>Fungi</taxon>
        <taxon>Dikarya</taxon>
        <taxon>Basidiomycota</taxon>
        <taxon>Agaricomycotina</taxon>
        <taxon>Agaricomycetes</taxon>
        <taxon>Polyporales</taxon>
        <taxon>Meripilaceae</taxon>
        <taxon>Meripilus</taxon>
    </lineage>
</organism>
<protein>
    <recommendedName>
        <fullName evidence="1">BTB domain-containing protein</fullName>
    </recommendedName>
</protein>
<evidence type="ECO:0000313" key="3">
    <source>
        <dbReference type="Proteomes" id="UP001212997"/>
    </source>
</evidence>
<dbReference type="EMBL" id="JANAWD010000108">
    <property type="protein sequence ID" value="KAJ3486868.1"/>
    <property type="molecule type" value="Genomic_DNA"/>
</dbReference>
<dbReference type="SUPFAM" id="SSF54695">
    <property type="entry name" value="POZ domain"/>
    <property type="match status" value="1"/>
</dbReference>
<comment type="caution">
    <text evidence="2">The sequence shown here is derived from an EMBL/GenBank/DDBJ whole genome shotgun (WGS) entry which is preliminary data.</text>
</comment>
<dbReference type="Pfam" id="PF00651">
    <property type="entry name" value="BTB"/>
    <property type="match status" value="1"/>
</dbReference>
<accession>A0AAD5V7E8</accession>
<dbReference type="InterPro" id="IPR000210">
    <property type="entry name" value="BTB/POZ_dom"/>
</dbReference>
<sequence>MVDEFRLDRDFFCQDLYLIVEGVQYKVLRKDFENNSPVFRRVLGNTDDGGTLANPLALSDVKREELHPLLQVLYPKYVPISLKSLATQAYPSRYYGTPPNLTRTEWVSVMRLSSKWGMEPIRSLANDALRTIITDDPVLAICLARDCGLDHWIKPAVTNLVKRQRSLAPNEIRALGDEYSSRICKIREMAIDIIALRGDVYDCRRNLLILPHRCNVDFTSLIDYEFPSVNQN</sequence>
<evidence type="ECO:0000313" key="2">
    <source>
        <dbReference type="EMBL" id="KAJ3486868.1"/>
    </source>
</evidence>
<dbReference type="InterPro" id="IPR011333">
    <property type="entry name" value="SKP1/BTB/POZ_sf"/>
</dbReference>
<dbReference type="AlphaFoldDB" id="A0AAD5V7E8"/>
<proteinExistence type="predicted"/>
<keyword evidence="3" id="KW-1185">Reference proteome</keyword>
<reference evidence="2" key="1">
    <citation type="submission" date="2022-07" db="EMBL/GenBank/DDBJ databases">
        <title>Genome Sequence of Physisporinus lineatus.</title>
        <authorList>
            <person name="Buettner E."/>
        </authorList>
    </citation>
    <scope>NUCLEOTIDE SEQUENCE</scope>
    <source>
        <strain evidence="2">VT162</strain>
    </source>
</reference>
<gene>
    <name evidence="2" type="ORF">NLI96_g3928</name>
</gene>
<dbReference type="Gene3D" id="3.30.710.10">
    <property type="entry name" value="Potassium Channel Kv1.1, Chain A"/>
    <property type="match status" value="1"/>
</dbReference>
<dbReference type="Proteomes" id="UP001212997">
    <property type="component" value="Unassembled WGS sequence"/>
</dbReference>
<feature type="domain" description="BTB" evidence="1">
    <location>
        <begin position="14"/>
        <end position="82"/>
    </location>
</feature>